<reference evidence="8" key="1">
    <citation type="submission" date="2020-08" db="EMBL/GenBank/DDBJ databases">
        <title>Lewinella bacteria from marine environments.</title>
        <authorList>
            <person name="Zhong Y."/>
        </authorList>
    </citation>
    <scope>NUCLEOTIDE SEQUENCE</scope>
    <source>
        <strain evidence="8">KCTC 42187</strain>
    </source>
</reference>
<dbReference type="EMBL" id="JACSIT010000083">
    <property type="protein sequence ID" value="MBC6993966.1"/>
    <property type="molecule type" value="Genomic_DNA"/>
</dbReference>
<evidence type="ECO:0000256" key="1">
    <source>
        <dbReference type="ARBA" id="ARBA00000971"/>
    </source>
</evidence>
<evidence type="ECO:0000313" key="9">
    <source>
        <dbReference type="Proteomes" id="UP000650081"/>
    </source>
</evidence>
<keyword evidence="2 4" id="KW-0697">Rotamase</keyword>
<dbReference type="EC" id="5.2.1.8" evidence="5"/>
<dbReference type="PANTHER" id="PTHR45779:SF7">
    <property type="entry name" value="PEPTIDYLPROLYL ISOMERASE"/>
    <property type="match status" value="1"/>
</dbReference>
<comment type="catalytic activity">
    <reaction evidence="1 4 5">
        <text>[protein]-peptidylproline (omega=180) = [protein]-peptidylproline (omega=0)</text>
        <dbReference type="Rhea" id="RHEA:16237"/>
        <dbReference type="Rhea" id="RHEA-COMP:10747"/>
        <dbReference type="Rhea" id="RHEA-COMP:10748"/>
        <dbReference type="ChEBI" id="CHEBI:83833"/>
        <dbReference type="ChEBI" id="CHEBI:83834"/>
        <dbReference type="EC" id="5.2.1.8"/>
    </reaction>
</comment>
<dbReference type="Gene3D" id="3.10.50.40">
    <property type="match status" value="1"/>
</dbReference>
<dbReference type="GO" id="GO:0003755">
    <property type="term" value="F:peptidyl-prolyl cis-trans isomerase activity"/>
    <property type="evidence" value="ECO:0007669"/>
    <property type="project" value="UniProtKB-UniRule"/>
</dbReference>
<organism evidence="8 9">
    <name type="scientific">Neolewinella lacunae</name>
    <dbReference type="NCBI Taxonomy" id="1517758"/>
    <lineage>
        <taxon>Bacteria</taxon>
        <taxon>Pseudomonadati</taxon>
        <taxon>Bacteroidota</taxon>
        <taxon>Saprospiria</taxon>
        <taxon>Saprospirales</taxon>
        <taxon>Lewinellaceae</taxon>
        <taxon>Neolewinella</taxon>
    </lineage>
</organism>
<keyword evidence="3 4" id="KW-0413">Isomerase</keyword>
<dbReference type="SUPFAM" id="SSF54534">
    <property type="entry name" value="FKBP-like"/>
    <property type="match status" value="1"/>
</dbReference>
<accession>A0A923PJS2</accession>
<evidence type="ECO:0000256" key="4">
    <source>
        <dbReference type="PROSITE-ProRule" id="PRU00277"/>
    </source>
</evidence>
<evidence type="ECO:0000256" key="5">
    <source>
        <dbReference type="RuleBase" id="RU003915"/>
    </source>
</evidence>
<keyword evidence="6" id="KW-0732">Signal</keyword>
<evidence type="ECO:0000256" key="6">
    <source>
        <dbReference type="SAM" id="SignalP"/>
    </source>
</evidence>
<comment type="caution">
    <text evidence="8">The sequence shown here is derived from an EMBL/GenBank/DDBJ whole genome shotgun (WGS) entry which is preliminary data.</text>
</comment>
<feature type="chain" id="PRO_5038117576" description="Peptidyl-prolyl cis-trans isomerase" evidence="6">
    <location>
        <begin position="28"/>
        <end position="188"/>
    </location>
</feature>
<proteinExistence type="inferred from homology"/>
<dbReference type="PROSITE" id="PS51257">
    <property type="entry name" value="PROKAR_LIPOPROTEIN"/>
    <property type="match status" value="1"/>
</dbReference>
<evidence type="ECO:0000313" key="8">
    <source>
        <dbReference type="EMBL" id="MBC6993966.1"/>
    </source>
</evidence>
<dbReference type="Pfam" id="PF00254">
    <property type="entry name" value="FKBP_C"/>
    <property type="match status" value="1"/>
</dbReference>
<evidence type="ECO:0000256" key="2">
    <source>
        <dbReference type="ARBA" id="ARBA00023110"/>
    </source>
</evidence>
<dbReference type="Proteomes" id="UP000650081">
    <property type="component" value="Unassembled WGS sequence"/>
</dbReference>
<dbReference type="RefSeq" id="WP_187466059.1">
    <property type="nucleotide sequence ID" value="NZ_JACSIT010000083.1"/>
</dbReference>
<sequence>MNYELKTSPITLLLCLFIACSGNPAPAAAPDAATQTAIEERLMAELAPSDDRAGRERNAIINRAIDQHYDVYAAPEGYFYEILQPGDYNLLLTGDLVQVHYRGSFLDGTVFQDSRQRGQPLEFAVGELIPAWNLGLLRARPGGAIRLLVPSHLAYGAAGLVTPRGDTLVPAHTPLEFLIEDIEILDPE</sequence>
<dbReference type="InterPro" id="IPR001179">
    <property type="entry name" value="PPIase_FKBP_dom"/>
</dbReference>
<dbReference type="AlphaFoldDB" id="A0A923PJS2"/>
<dbReference type="PANTHER" id="PTHR45779">
    <property type="entry name" value="PEPTIDYLPROLYL ISOMERASE"/>
    <property type="match status" value="1"/>
</dbReference>
<protein>
    <recommendedName>
        <fullName evidence="5">Peptidyl-prolyl cis-trans isomerase</fullName>
        <ecNumber evidence="5">5.2.1.8</ecNumber>
    </recommendedName>
</protein>
<evidence type="ECO:0000259" key="7">
    <source>
        <dbReference type="PROSITE" id="PS50059"/>
    </source>
</evidence>
<evidence type="ECO:0000256" key="3">
    <source>
        <dbReference type="ARBA" id="ARBA00023235"/>
    </source>
</evidence>
<name>A0A923PJS2_9BACT</name>
<dbReference type="PROSITE" id="PS50059">
    <property type="entry name" value="FKBP_PPIASE"/>
    <property type="match status" value="1"/>
</dbReference>
<comment type="similarity">
    <text evidence="5">Belongs to the FKBP-type PPIase family.</text>
</comment>
<feature type="signal peptide" evidence="6">
    <location>
        <begin position="1"/>
        <end position="27"/>
    </location>
</feature>
<dbReference type="InterPro" id="IPR044609">
    <property type="entry name" value="FKBP2/11"/>
</dbReference>
<feature type="domain" description="PPIase FKBP-type" evidence="7">
    <location>
        <begin position="94"/>
        <end position="185"/>
    </location>
</feature>
<gene>
    <name evidence="8" type="ORF">H9S92_07325</name>
</gene>
<dbReference type="InterPro" id="IPR046357">
    <property type="entry name" value="PPIase_dom_sf"/>
</dbReference>
<keyword evidence="9" id="KW-1185">Reference proteome</keyword>